<dbReference type="InterPro" id="IPR006260">
    <property type="entry name" value="TonB/TolA_C"/>
</dbReference>
<dbReference type="GO" id="GO:0055085">
    <property type="term" value="P:transmembrane transport"/>
    <property type="evidence" value="ECO:0007669"/>
    <property type="project" value="InterPro"/>
</dbReference>
<dbReference type="Gene3D" id="3.30.1150.10">
    <property type="match status" value="1"/>
</dbReference>
<sequence length="105" mass="11045">MVPDNVVYPVFPGGMTALQDYITANKRAVQSAIPSVFVEFVVDTDGKVIDSQCVILASGGAEADQEAVRLVTEMPVWQPGTIAGQPAPIKMVLPVTFIPGGQCAI</sequence>
<evidence type="ECO:0000256" key="3">
    <source>
        <dbReference type="ARBA" id="ARBA00022989"/>
    </source>
</evidence>
<keyword evidence="3" id="KW-1133">Transmembrane helix</keyword>
<evidence type="ECO:0000256" key="2">
    <source>
        <dbReference type="ARBA" id="ARBA00022692"/>
    </source>
</evidence>
<dbReference type="Pfam" id="PF03544">
    <property type="entry name" value="TonB_C"/>
    <property type="match status" value="1"/>
</dbReference>
<keyword evidence="4" id="KW-0472">Membrane</keyword>
<dbReference type="GO" id="GO:0016020">
    <property type="term" value="C:membrane"/>
    <property type="evidence" value="ECO:0007669"/>
    <property type="project" value="UniProtKB-SubCell"/>
</dbReference>
<keyword evidence="2" id="KW-0812">Transmembrane</keyword>
<name>A0A2T0T2T2_9BACT</name>
<feature type="domain" description="TonB C-terminal" evidence="5">
    <location>
        <begin position="35"/>
        <end position="98"/>
    </location>
</feature>
<dbReference type="Proteomes" id="UP000238375">
    <property type="component" value="Unassembled WGS sequence"/>
</dbReference>
<dbReference type="EMBL" id="PVTE01000007">
    <property type="protein sequence ID" value="PRY39939.1"/>
    <property type="molecule type" value="Genomic_DNA"/>
</dbReference>
<dbReference type="OrthoDB" id="9812355at2"/>
<dbReference type="SUPFAM" id="SSF74653">
    <property type="entry name" value="TolA/TonB C-terminal domain"/>
    <property type="match status" value="1"/>
</dbReference>
<proteinExistence type="predicted"/>
<dbReference type="NCBIfam" id="TIGR01352">
    <property type="entry name" value="tonB_Cterm"/>
    <property type="match status" value="1"/>
</dbReference>
<evidence type="ECO:0000256" key="1">
    <source>
        <dbReference type="ARBA" id="ARBA00004167"/>
    </source>
</evidence>
<comment type="caution">
    <text evidence="6">The sequence shown here is derived from an EMBL/GenBank/DDBJ whole genome shotgun (WGS) entry which is preliminary data.</text>
</comment>
<organism evidence="6 7">
    <name type="scientific">Spirosoma oryzae</name>
    <dbReference type="NCBI Taxonomy" id="1469603"/>
    <lineage>
        <taxon>Bacteria</taxon>
        <taxon>Pseudomonadati</taxon>
        <taxon>Bacteroidota</taxon>
        <taxon>Cytophagia</taxon>
        <taxon>Cytophagales</taxon>
        <taxon>Cytophagaceae</taxon>
        <taxon>Spirosoma</taxon>
    </lineage>
</organism>
<evidence type="ECO:0000259" key="5">
    <source>
        <dbReference type="Pfam" id="PF03544"/>
    </source>
</evidence>
<evidence type="ECO:0000256" key="4">
    <source>
        <dbReference type="ARBA" id="ARBA00023136"/>
    </source>
</evidence>
<dbReference type="RefSeq" id="WP_106137581.1">
    <property type="nucleotide sequence ID" value="NZ_PVTE01000007.1"/>
</dbReference>
<protein>
    <submittedName>
        <fullName evidence="6">TonB family protein</fullName>
    </submittedName>
</protein>
<comment type="subcellular location">
    <subcellularLocation>
        <location evidence="1">Membrane</location>
        <topology evidence="1">Single-pass membrane protein</topology>
    </subcellularLocation>
</comment>
<dbReference type="InterPro" id="IPR037682">
    <property type="entry name" value="TonB_C"/>
</dbReference>
<accession>A0A2T0T2T2</accession>
<keyword evidence="7" id="KW-1185">Reference proteome</keyword>
<gene>
    <name evidence="6" type="ORF">CLV58_10732</name>
</gene>
<dbReference type="AlphaFoldDB" id="A0A2T0T2T2"/>
<evidence type="ECO:0000313" key="7">
    <source>
        <dbReference type="Proteomes" id="UP000238375"/>
    </source>
</evidence>
<reference evidence="6 7" key="1">
    <citation type="submission" date="2018-03" db="EMBL/GenBank/DDBJ databases">
        <title>Genomic Encyclopedia of Archaeal and Bacterial Type Strains, Phase II (KMG-II): from individual species to whole genera.</title>
        <authorList>
            <person name="Goeker M."/>
        </authorList>
    </citation>
    <scope>NUCLEOTIDE SEQUENCE [LARGE SCALE GENOMIC DNA]</scope>
    <source>
        <strain evidence="6 7">DSM 28354</strain>
    </source>
</reference>
<evidence type="ECO:0000313" key="6">
    <source>
        <dbReference type="EMBL" id="PRY39939.1"/>
    </source>
</evidence>